<reference evidence="9" key="1">
    <citation type="journal article" date="2021" name="PeerJ">
        <title>Extensive microbial diversity within the chicken gut microbiome revealed by metagenomics and culture.</title>
        <authorList>
            <person name="Gilroy R."/>
            <person name="Ravi A."/>
            <person name="Getino M."/>
            <person name="Pursley I."/>
            <person name="Horton D.L."/>
            <person name="Alikhan N.F."/>
            <person name="Baker D."/>
            <person name="Gharbi K."/>
            <person name="Hall N."/>
            <person name="Watson M."/>
            <person name="Adriaenssens E.M."/>
            <person name="Foster-Nyarko E."/>
            <person name="Jarju S."/>
            <person name="Secka A."/>
            <person name="Antonio M."/>
            <person name="Oren A."/>
            <person name="Chaudhuri R.R."/>
            <person name="La Ragione R."/>
            <person name="Hildebrand F."/>
            <person name="Pallen M.J."/>
        </authorList>
    </citation>
    <scope>NUCLEOTIDE SEQUENCE</scope>
    <source>
        <strain evidence="9">1068</strain>
    </source>
</reference>
<comment type="caution">
    <text evidence="9">The sequence shown here is derived from an EMBL/GenBank/DDBJ whole genome shotgun (WGS) entry which is preliminary data.</text>
</comment>
<feature type="transmembrane region" description="Helical" evidence="7">
    <location>
        <begin position="99"/>
        <end position="116"/>
    </location>
</feature>
<feature type="transmembrane region" description="Helical" evidence="7">
    <location>
        <begin position="168"/>
        <end position="190"/>
    </location>
</feature>
<evidence type="ECO:0000256" key="5">
    <source>
        <dbReference type="ARBA" id="ARBA00022989"/>
    </source>
</evidence>
<keyword evidence="2" id="KW-0813">Transport</keyword>
<keyword evidence="6 7" id="KW-0472">Membrane</keyword>
<dbReference type="CDD" id="cd06174">
    <property type="entry name" value="MFS"/>
    <property type="match status" value="1"/>
</dbReference>
<feature type="transmembrane region" description="Helical" evidence="7">
    <location>
        <begin position="7"/>
        <end position="27"/>
    </location>
</feature>
<dbReference type="PANTHER" id="PTHR23517:SF3">
    <property type="entry name" value="INTEGRAL MEMBRANE TRANSPORT PROTEIN"/>
    <property type="match status" value="1"/>
</dbReference>
<proteinExistence type="predicted"/>
<feature type="transmembrane region" description="Helical" evidence="7">
    <location>
        <begin position="383"/>
        <end position="401"/>
    </location>
</feature>
<dbReference type="SUPFAM" id="SSF103473">
    <property type="entry name" value="MFS general substrate transporter"/>
    <property type="match status" value="1"/>
</dbReference>
<organism evidence="9 10">
    <name type="scientific">Candidatus Blautia pullicola</name>
    <dbReference type="NCBI Taxonomy" id="2838498"/>
    <lineage>
        <taxon>Bacteria</taxon>
        <taxon>Bacillati</taxon>
        <taxon>Bacillota</taxon>
        <taxon>Clostridia</taxon>
        <taxon>Lachnospirales</taxon>
        <taxon>Lachnospiraceae</taxon>
        <taxon>Blautia</taxon>
    </lineage>
</organism>
<comment type="subcellular location">
    <subcellularLocation>
        <location evidence="1">Cell membrane</location>
        <topology evidence="1">Multi-pass membrane protein</topology>
    </subcellularLocation>
</comment>
<feature type="transmembrane region" description="Helical" evidence="7">
    <location>
        <begin position="254"/>
        <end position="276"/>
    </location>
</feature>
<feature type="domain" description="Major facilitator superfamily (MFS) profile" evidence="8">
    <location>
        <begin position="1"/>
        <end position="406"/>
    </location>
</feature>
<keyword evidence="5 7" id="KW-1133">Transmembrane helix</keyword>
<name>A0A9D2FQ08_9FIRM</name>
<dbReference type="EMBL" id="DXBG01000032">
    <property type="protein sequence ID" value="HIZ64577.1"/>
    <property type="molecule type" value="Genomic_DNA"/>
</dbReference>
<protein>
    <submittedName>
        <fullName evidence="9">MFS transporter</fullName>
    </submittedName>
</protein>
<reference evidence="9" key="2">
    <citation type="submission" date="2021-04" db="EMBL/GenBank/DDBJ databases">
        <authorList>
            <person name="Gilroy R."/>
        </authorList>
    </citation>
    <scope>NUCLEOTIDE SEQUENCE</scope>
    <source>
        <strain evidence="9">1068</strain>
    </source>
</reference>
<evidence type="ECO:0000256" key="1">
    <source>
        <dbReference type="ARBA" id="ARBA00004651"/>
    </source>
</evidence>
<evidence type="ECO:0000256" key="2">
    <source>
        <dbReference type="ARBA" id="ARBA00022448"/>
    </source>
</evidence>
<feature type="transmembrane region" description="Helical" evidence="7">
    <location>
        <begin position="315"/>
        <end position="336"/>
    </location>
</feature>
<feature type="transmembrane region" description="Helical" evidence="7">
    <location>
        <begin position="137"/>
        <end position="156"/>
    </location>
</feature>
<keyword evidence="4 7" id="KW-0812">Transmembrane</keyword>
<dbReference type="Proteomes" id="UP000824056">
    <property type="component" value="Unassembled WGS sequence"/>
</dbReference>
<dbReference type="GO" id="GO:0005886">
    <property type="term" value="C:plasma membrane"/>
    <property type="evidence" value="ECO:0007669"/>
    <property type="project" value="UniProtKB-SubCell"/>
</dbReference>
<gene>
    <name evidence="9" type="ORF">H9809_01525</name>
</gene>
<accession>A0A9D2FQ08</accession>
<dbReference type="InterPro" id="IPR020846">
    <property type="entry name" value="MFS_dom"/>
</dbReference>
<dbReference type="PANTHER" id="PTHR23517">
    <property type="entry name" value="RESISTANCE PROTEIN MDTM, PUTATIVE-RELATED-RELATED"/>
    <property type="match status" value="1"/>
</dbReference>
<dbReference type="InterPro" id="IPR036259">
    <property type="entry name" value="MFS_trans_sf"/>
</dbReference>
<evidence type="ECO:0000256" key="4">
    <source>
        <dbReference type="ARBA" id="ARBA00022692"/>
    </source>
</evidence>
<evidence type="ECO:0000313" key="9">
    <source>
        <dbReference type="EMBL" id="HIZ64577.1"/>
    </source>
</evidence>
<evidence type="ECO:0000256" key="3">
    <source>
        <dbReference type="ARBA" id="ARBA00022475"/>
    </source>
</evidence>
<feature type="transmembrane region" description="Helical" evidence="7">
    <location>
        <begin position="76"/>
        <end position="93"/>
    </location>
</feature>
<dbReference type="InterPro" id="IPR011701">
    <property type="entry name" value="MFS"/>
</dbReference>
<feature type="transmembrane region" description="Helical" evidence="7">
    <location>
        <begin position="348"/>
        <end position="371"/>
    </location>
</feature>
<dbReference type="Pfam" id="PF07690">
    <property type="entry name" value="MFS_1"/>
    <property type="match status" value="1"/>
</dbReference>
<dbReference type="Gene3D" id="1.20.1250.20">
    <property type="entry name" value="MFS general substrate transporter like domains"/>
    <property type="match status" value="2"/>
</dbReference>
<dbReference type="InterPro" id="IPR050171">
    <property type="entry name" value="MFS_Transporters"/>
</dbReference>
<dbReference type="PROSITE" id="PS50850">
    <property type="entry name" value="MFS"/>
    <property type="match status" value="1"/>
</dbReference>
<sequence length="413" mass="44330">MNGKLKKYITVVALGLAGGSIYFLPYIKYVFYDAQIAAMGINNTQSGLLLSMYTIGNMILYIPGGILADKFSPKKSLIISLLSTAVLTFIYAFTFDYTIALGIWFCLSFSTAFVFWSSLMKAVRMIGTEKEQGFMYGLYYACNGLSGALIQAVALTVSGQAGDIVSGFFRACMVGGIFNVIAAVALFFLLDDKHVAQGEASEESRFRFKDVGVLLKRPTVWMVSLIILCGYGIYSSSSYFTPYLTDVMGISASSSGLVTVLRTYVFMLLAPVGGLIADKVFKSTSKWLALALTILAVLYGGVLLLPEGISSSMAVLYSLLPGAVGLMMYGVVFSVVSEAGVSRAMTGTVIGLTSIIGYLPDFFYSAMFGSWLDKNGNAGYNQIFLFLAATALLGAVIAFLVSRNSKKTAKAGE</sequence>
<dbReference type="AlphaFoldDB" id="A0A9D2FQ08"/>
<evidence type="ECO:0000256" key="6">
    <source>
        <dbReference type="ARBA" id="ARBA00023136"/>
    </source>
</evidence>
<dbReference type="GO" id="GO:0022857">
    <property type="term" value="F:transmembrane transporter activity"/>
    <property type="evidence" value="ECO:0007669"/>
    <property type="project" value="InterPro"/>
</dbReference>
<keyword evidence="3" id="KW-1003">Cell membrane</keyword>
<feature type="transmembrane region" description="Helical" evidence="7">
    <location>
        <begin position="47"/>
        <end position="64"/>
    </location>
</feature>
<feature type="transmembrane region" description="Helical" evidence="7">
    <location>
        <begin position="288"/>
        <end position="309"/>
    </location>
</feature>
<evidence type="ECO:0000259" key="8">
    <source>
        <dbReference type="PROSITE" id="PS50850"/>
    </source>
</evidence>
<evidence type="ECO:0000256" key="7">
    <source>
        <dbReference type="SAM" id="Phobius"/>
    </source>
</evidence>
<feature type="transmembrane region" description="Helical" evidence="7">
    <location>
        <begin position="211"/>
        <end position="234"/>
    </location>
</feature>
<evidence type="ECO:0000313" key="10">
    <source>
        <dbReference type="Proteomes" id="UP000824056"/>
    </source>
</evidence>